<evidence type="ECO:0000313" key="2">
    <source>
        <dbReference type="Proteomes" id="UP001595816"/>
    </source>
</evidence>
<proteinExistence type="predicted"/>
<dbReference type="EMBL" id="JBHSAY010000008">
    <property type="protein sequence ID" value="MFC4131780.1"/>
    <property type="molecule type" value="Genomic_DNA"/>
</dbReference>
<dbReference type="RefSeq" id="WP_253763335.1">
    <property type="nucleotide sequence ID" value="NZ_JAMZDZ010000001.1"/>
</dbReference>
<reference evidence="2" key="1">
    <citation type="journal article" date="2019" name="Int. J. Syst. Evol. Microbiol.">
        <title>The Global Catalogue of Microorganisms (GCM) 10K type strain sequencing project: providing services to taxonomists for standard genome sequencing and annotation.</title>
        <authorList>
            <consortium name="The Broad Institute Genomics Platform"/>
            <consortium name="The Broad Institute Genome Sequencing Center for Infectious Disease"/>
            <person name="Wu L."/>
            <person name="Ma J."/>
        </authorList>
    </citation>
    <scope>NUCLEOTIDE SEQUENCE [LARGE SCALE GENOMIC DNA]</scope>
    <source>
        <strain evidence="2">CGMCC 4.7289</strain>
    </source>
</reference>
<name>A0ABV8LN54_9ACTN</name>
<dbReference type="Proteomes" id="UP001595816">
    <property type="component" value="Unassembled WGS sequence"/>
</dbReference>
<protein>
    <recommendedName>
        <fullName evidence="3">Knr4/Smi1-like domain-containing protein</fullName>
    </recommendedName>
</protein>
<evidence type="ECO:0000313" key="1">
    <source>
        <dbReference type="EMBL" id="MFC4131780.1"/>
    </source>
</evidence>
<evidence type="ECO:0008006" key="3">
    <source>
        <dbReference type="Google" id="ProtNLM"/>
    </source>
</evidence>
<sequence length="175" mass="18618">MTGVADWKAALRTHLDQLAVVFEQRFGYPFDEESNFVSDADQELPTGGDATAFPPALADFYAEVGEVSLPDVNNGYFIHPADRLPVAADWGLPTRVDVGSIGEVATFGSDGGGGFFCLARHRGVIFHLPPGRVDDGVYTGGLGDPRLIADDFEGFLARILVVIGEFVASGATVEL</sequence>
<comment type="caution">
    <text evidence="1">The sequence shown here is derived from an EMBL/GenBank/DDBJ whole genome shotgun (WGS) entry which is preliminary data.</text>
</comment>
<accession>A0ABV8LN54</accession>
<organism evidence="1 2">
    <name type="scientific">Hamadaea flava</name>
    <dbReference type="NCBI Taxonomy" id="1742688"/>
    <lineage>
        <taxon>Bacteria</taxon>
        <taxon>Bacillati</taxon>
        <taxon>Actinomycetota</taxon>
        <taxon>Actinomycetes</taxon>
        <taxon>Micromonosporales</taxon>
        <taxon>Micromonosporaceae</taxon>
        <taxon>Hamadaea</taxon>
    </lineage>
</organism>
<gene>
    <name evidence="1" type="ORF">ACFOZ4_14320</name>
</gene>
<keyword evidence="2" id="KW-1185">Reference proteome</keyword>